<dbReference type="RefSeq" id="WP_012323006.1">
    <property type="nucleotide sequence ID" value="NC_010506.1"/>
</dbReference>
<evidence type="ECO:0000313" key="2">
    <source>
        <dbReference type="Proteomes" id="UP000002168"/>
    </source>
</evidence>
<dbReference type="Proteomes" id="UP000002168">
    <property type="component" value="Chromosome"/>
</dbReference>
<dbReference type="HOGENOM" id="CLU_608195_0_0_6"/>
<protein>
    <submittedName>
        <fullName evidence="1">Uncharacterized protein</fullName>
    </submittedName>
</protein>
<accession>B1KP87</accession>
<gene>
    <name evidence="1" type="ordered locus">Swoo_0357</name>
</gene>
<dbReference type="AlphaFoldDB" id="B1KP87"/>
<dbReference type="KEGG" id="swd:Swoo_0357"/>
<proteinExistence type="predicted"/>
<evidence type="ECO:0000313" key="1">
    <source>
        <dbReference type="EMBL" id="ACA84657.1"/>
    </source>
</evidence>
<dbReference type="EMBL" id="CP000961">
    <property type="protein sequence ID" value="ACA84657.1"/>
    <property type="molecule type" value="Genomic_DNA"/>
</dbReference>
<keyword evidence="2" id="KW-1185">Reference proteome</keyword>
<name>B1KP87_SHEWM</name>
<sequence>MYWKVEDKKWMKARKVLWAELKKCLLEHQYSKKEVKYMEPYFLKGIRKQEDIAWAEPVPLIYCLAWHPSDDINVWFAEFQRIKSEARCEESMLSSISTSYILIKNRSRLSTPLNATENVKSLFLQREQLLYQFLFLNKQFLDDPYVKQAEKWRLEELRPLNSGALFSIDKLAAIIKKDKEGEPFQPYFNAFSIQHLCHLSQYLSTEMYRRQMRWDDSEEKLGRMLATSLKFYQQRLQYSVAFQTIAELWFKQLDSDEIATEWKTIWVNAKSGKYLTRDEFFSKDKADEAGIENSKTNVEDELNQLLLDGTNRSEIIDCLADHFEAETIELFDINDLDNICSPYIGFIDPLEQLVKLRGGRDCVSYQDEVKDDVLTISLNEKVIGEINLDEVFSNETADYFQHIINLAMEWFPNQALLSVEEGSTSLFILPSNIFKLLKENEIESDLLTQQ</sequence>
<reference evidence="1 2" key="1">
    <citation type="submission" date="2008-02" db="EMBL/GenBank/DDBJ databases">
        <title>Complete sequence of Shewanella woodyi ATCC 51908.</title>
        <authorList>
            <consortium name="US DOE Joint Genome Institute"/>
            <person name="Copeland A."/>
            <person name="Lucas S."/>
            <person name="Lapidus A."/>
            <person name="Glavina del Rio T."/>
            <person name="Dalin E."/>
            <person name="Tice H."/>
            <person name="Bruce D."/>
            <person name="Goodwin L."/>
            <person name="Pitluck S."/>
            <person name="Sims D."/>
            <person name="Brettin T."/>
            <person name="Detter J.C."/>
            <person name="Han C."/>
            <person name="Kuske C.R."/>
            <person name="Schmutz J."/>
            <person name="Larimer F."/>
            <person name="Land M."/>
            <person name="Hauser L."/>
            <person name="Kyrpides N."/>
            <person name="Lykidis A."/>
            <person name="Zhao J.-S."/>
            <person name="Richardson P."/>
        </authorList>
    </citation>
    <scope>NUCLEOTIDE SEQUENCE [LARGE SCALE GENOMIC DNA]</scope>
    <source>
        <strain evidence="2">ATCC 51908 / MS32</strain>
    </source>
</reference>
<organism evidence="1 2">
    <name type="scientific">Shewanella woodyi (strain ATCC 51908 / MS32)</name>
    <dbReference type="NCBI Taxonomy" id="392500"/>
    <lineage>
        <taxon>Bacteria</taxon>
        <taxon>Pseudomonadati</taxon>
        <taxon>Pseudomonadota</taxon>
        <taxon>Gammaproteobacteria</taxon>
        <taxon>Alteromonadales</taxon>
        <taxon>Shewanellaceae</taxon>
        <taxon>Shewanella</taxon>
    </lineage>
</organism>